<dbReference type="EMBL" id="CP147846">
    <property type="protein sequence ID" value="WXG68475.1"/>
    <property type="molecule type" value="Genomic_DNA"/>
</dbReference>
<sequence length="227" mass="24685">MANQRDQPASAVDGRTVRWADHKAERRVRILDAAVAVVGEEGPDVGVATIARRAGVPRSVVYRVFEDRSDLDEQLRIRILGILLDRLAMDPMGTIGEAVADGVDSYLSWVVEFPQLHLFLGIGSASRRTTGSRTVTGAKTAVAVKVAAVLDMNLRARNADPALAETVAFGLIGLIDHSVNRWLASPERTIDEQQLAEFLNLSIWQVLDGVAKHAGIEIRPSDPVIYS</sequence>
<dbReference type="PROSITE" id="PS50977">
    <property type="entry name" value="HTH_TETR_2"/>
    <property type="match status" value="1"/>
</dbReference>
<dbReference type="InterPro" id="IPR036271">
    <property type="entry name" value="Tet_transcr_reg_TetR-rel_C_sf"/>
</dbReference>
<evidence type="ECO:0000313" key="5">
    <source>
        <dbReference type="Proteomes" id="UP001432000"/>
    </source>
</evidence>
<evidence type="ECO:0000259" key="3">
    <source>
        <dbReference type="PROSITE" id="PS50977"/>
    </source>
</evidence>
<dbReference type="InterPro" id="IPR050109">
    <property type="entry name" value="HTH-type_TetR-like_transc_reg"/>
</dbReference>
<dbReference type="InterPro" id="IPR009057">
    <property type="entry name" value="Homeodomain-like_sf"/>
</dbReference>
<name>A0ABZ2PH45_9NOCA</name>
<organism evidence="4 5">
    <name type="scientific">Rhodococcus sovatensis</name>
    <dbReference type="NCBI Taxonomy" id="1805840"/>
    <lineage>
        <taxon>Bacteria</taxon>
        <taxon>Bacillati</taxon>
        <taxon>Actinomycetota</taxon>
        <taxon>Actinomycetes</taxon>
        <taxon>Mycobacteriales</taxon>
        <taxon>Nocardiaceae</taxon>
        <taxon>Rhodococcus</taxon>
    </lineage>
</organism>
<dbReference type="PANTHER" id="PTHR30055">
    <property type="entry name" value="HTH-TYPE TRANSCRIPTIONAL REGULATOR RUTR"/>
    <property type="match status" value="1"/>
</dbReference>
<accession>A0ABZ2PH45</accession>
<dbReference type="PANTHER" id="PTHR30055:SF160">
    <property type="entry name" value="TRANSCRIPTIONAL REGULATORY PROTEIN (PROBABLY ASNC-FAMILY)-RELATED"/>
    <property type="match status" value="1"/>
</dbReference>
<feature type="DNA-binding region" description="H-T-H motif" evidence="2">
    <location>
        <begin position="46"/>
        <end position="65"/>
    </location>
</feature>
<proteinExistence type="predicted"/>
<protein>
    <submittedName>
        <fullName evidence="4">TetR/AcrR family transcriptional regulator</fullName>
    </submittedName>
</protein>
<dbReference type="SUPFAM" id="SSF48498">
    <property type="entry name" value="Tetracyclin repressor-like, C-terminal domain"/>
    <property type="match status" value="1"/>
</dbReference>
<keyword evidence="1 2" id="KW-0238">DNA-binding</keyword>
<dbReference type="SUPFAM" id="SSF46689">
    <property type="entry name" value="Homeodomain-like"/>
    <property type="match status" value="1"/>
</dbReference>
<dbReference type="Gene3D" id="1.10.357.10">
    <property type="entry name" value="Tetracycline Repressor, domain 2"/>
    <property type="match status" value="1"/>
</dbReference>
<feature type="domain" description="HTH tetR-type" evidence="3">
    <location>
        <begin position="24"/>
        <end position="83"/>
    </location>
</feature>
<reference evidence="4 5" key="1">
    <citation type="submission" date="2024-03" db="EMBL/GenBank/DDBJ databases">
        <title>Natural products discovery in diverse microorganisms through a two-stage MS feature dereplication strategy.</title>
        <authorList>
            <person name="Zhang R."/>
        </authorList>
    </citation>
    <scope>NUCLEOTIDE SEQUENCE [LARGE SCALE GENOMIC DNA]</scope>
    <source>
        <strain evidence="4 5">18930</strain>
    </source>
</reference>
<dbReference type="Pfam" id="PF00440">
    <property type="entry name" value="TetR_N"/>
    <property type="match status" value="1"/>
</dbReference>
<keyword evidence="5" id="KW-1185">Reference proteome</keyword>
<dbReference type="InterPro" id="IPR001647">
    <property type="entry name" value="HTH_TetR"/>
</dbReference>
<evidence type="ECO:0000256" key="2">
    <source>
        <dbReference type="PROSITE-ProRule" id="PRU00335"/>
    </source>
</evidence>
<dbReference type="PRINTS" id="PR00455">
    <property type="entry name" value="HTHTETR"/>
</dbReference>
<evidence type="ECO:0000256" key="1">
    <source>
        <dbReference type="ARBA" id="ARBA00023125"/>
    </source>
</evidence>
<evidence type="ECO:0000313" key="4">
    <source>
        <dbReference type="EMBL" id="WXG68475.1"/>
    </source>
</evidence>
<dbReference type="RefSeq" id="WP_338888704.1">
    <property type="nucleotide sequence ID" value="NZ_CP147846.1"/>
</dbReference>
<dbReference type="Proteomes" id="UP001432000">
    <property type="component" value="Chromosome"/>
</dbReference>
<gene>
    <name evidence="4" type="ORF">WDS16_25345</name>
</gene>